<keyword evidence="5 9" id="KW-0269">Exonuclease</keyword>
<dbReference type="HOGENOM" id="CLU_009736_5_1_4"/>
<dbReference type="InterPro" id="IPR004610">
    <property type="entry name" value="RecJ"/>
</dbReference>
<dbReference type="OrthoDB" id="9809852at2"/>
<dbReference type="InterPro" id="IPR051673">
    <property type="entry name" value="SSDNA_exonuclease_RecJ"/>
</dbReference>
<dbReference type="SUPFAM" id="SSF64182">
    <property type="entry name" value="DHH phosphoesterases"/>
    <property type="match status" value="1"/>
</dbReference>
<dbReference type="STRING" id="1208920.CONE_0531"/>
<protein>
    <recommendedName>
        <fullName evidence="2">Single-stranded-DNA-specific exonuclease RecJ</fullName>
    </recommendedName>
</protein>
<evidence type="ECO:0000256" key="2">
    <source>
        <dbReference type="ARBA" id="ARBA00019841"/>
    </source>
</evidence>
<feature type="domain" description="RecJ OB" evidence="8">
    <location>
        <begin position="469"/>
        <end position="566"/>
    </location>
</feature>
<evidence type="ECO:0000256" key="4">
    <source>
        <dbReference type="ARBA" id="ARBA00022801"/>
    </source>
</evidence>
<feature type="domain" description="DHHA1" evidence="7">
    <location>
        <begin position="361"/>
        <end position="455"/>
    </location>
</feature>
<dbReference type="InterPro" id="IPR001667">
    <property type="entry name" value="DDH_dom"/>
</dbReference>
<evidence type="ECO:0000256" key="5">
    <source>
        <dbReference type="ARBA" id="ARBA00022839"/>
    </source>
</evidence>
<dbReference type="Gene3D" id="3.90.1640.30">
    <property type="match status" value="1"/>
</dbReference>
<dbReference type="eggNOG" id="COG0608">
    <property type="taxonomic scope" value="Bacteria"/>
</dbReference>
<evidence type="ECO:0000259" key="6">
    <source>
        <dbReference type="Pfam" id="PF01368"/>
    </source>
</evidence>
<dbReference type="Pfam" id="PF02272">
    <property type="entry name" value="DHHA1"/>
    <property type="match status" value="1"/>
</dbReference>
<dbReference type="NCBIfam" id="TIGR00644">
    <property type="entry name" value="recJ"/>
    <property type="match status" value="1"/>
</dbReference>
<dbReference type="InterPro" id="IPR038763">
    <property type="entry name" value="DHH_sf"/>
</dbReference>
<dbReference type="GO" id="GO:0003676">
    <property type="term" value="F:nucleic acid binding"/>
    <property type="evidence" value="ECO:0007669"/>
    <property type="project" value="InterPro"/>
</dbReference>
<keyword evidence="4 9" id="KW-0378">Hydrolase</keyword>
<dbReference type="Proteomes" id="UP000011541">
    <property type="component" value="Chromosome"/>
</dbReference>
<evidence type="ECO:0000313" key="9">
    <source>
        <dbReference type="EMBL" id="AGF48306.1"/>
    </source>
</evidence>
<organism evidence="9 10">
    <name type="scientific">Candidatus Kinetoplastidibacterium stringomonadis TCC290E</name>
    <dbReference type="NCBI Taxonomy" id="1208920"/>
    <lineage>
        <taxon>Bacteria</taxon>
        <taxon>Pseudomonadati</taxon>
        <taxon>Pseudomonadota</taxon>
        <taxon>Betaproteobacteria</taxon>
        <taxon>Candidatus Kinetoplastidibacterium</taxon>
    </lineage>
</organism>
<name>M1LW66_9PROT</name>
<keyword evidence="10" id="KW-1185">Reference proteome</keyword>
<reference evidence="9 10" key="1">
    <citation type="journal article" date="2013" name="Genome Biol. Evol.">
        <title>Genome evolution and phylogenomic analysis of candidatus kinetoplastibacterium, the betaproteobacterial endosymbionts of strigomonas and angomonas.</title>
        <authorList>
            <person name="Alves J.M."/>
            <person name="Serrano M.G."/>
            <person name="Maia da Silva F."/>
            <person name="Voegtly L.J."/>
            <person name="Matveyev A.V."/>
            <person name="Teixeira M.M."/>
            <person name="Camargo E.P."/>
            <person name="Buck G.A."/>
        </authorList>
    </citation>
    <scope>NUCLEOTIDE SEQUENCE [LARGE SCALE GENOMIC DNA]</scope>
    <source>
        <strain evidence="9 10">TCC290E</strain>
    </source>
</reference>
<keyword evidence="3" id="KW-0540">Nuclease</keyword>
<sequence length="570" mass="64526">MAILPIVTIRSVEEKYLHMLEKFGIHPLLAKLWTSRGINNINQIQYDWISLIPPNYLNQVNDAAKHLTDAIIENKSILIVADYDCDGATACALGIRALREMKANVDFIVPNRFKNGYGLSVDIIEQILLNRKCKPDIILTVDNGISSIDGIQYANENNIQVIVTDHHLPGIKLPNALSIVNPNHPDCKFPSKNLSGVGVIFYLMIAVRAEMRRRKIYCNNTGPKLNELVDLVALGTIADLVKLDANNRLIVTQGLNRIRNGYTKPGIKALFKIANRQINKADSCDLGFYIAPRLNAAGRLSDMSLGILCLITDEYDEALQIAMELDNINKYRRSIENKMNEEALSDITDYNKFEEKNTICIYNEKWHSGVVGLVASKLKERFWKPTIVFANSSDIEIRGSARSVMDLNIRDILDIIAKNHPNIIKHFGGHAMAAGLTLNINDYVEFTEIFENTVKSITNNSKITPKIETDGSLEIEYTNLEISRLLKKQVWGSGFPSPIFVDDFKVISQKTIKGHHKKLILKREEIKFDAIWFNNIDNLSENIKAVYKIDENIWNGKSHLQLLIEHIHKQ</sequence>
<dbReference type="AlphaFoldDB" id="M1LW66"/>
<evidence type="ECO:0000256" key="3">
    <source>
        <dbReference type="ARBA" id="ARBA00022722"/>
    </source>
</evidence>
<gene>
    <name evidence="9" type="ORF">CONE_0531</name>
</gene>
<dbReference type="Gene3D" id="3.10.310.30">
    <property type="match status" value="1"/>
</dbReference>
<feature type="domain" description="DDH" evidence="6">
    <location>
        <begin position="76"/>
        <end position="236"/>
    </location>
</feature>
<dbReference type="Pfam" id="PF17768">
    <property type="entry name" value="RecJ_OB"/>
    <property type="match status" value="1"/>
</dbReference>
<comment type="similarity">
    <text evidence="1">Belongs to the RecJ family.</text>
</comment>
<dbReference type="PANTHER" id="PTHR30255:SF2">
    <property type="entry name" value="SINGLE-STRANDED-DNA-SPECIFIC EXONUCLEASE RECJ"/>
    <property type="match status" value="1"/>
</dbReference>
<dbReference type="InterPro" id="IPR041122">
    <property type="entry name" value="RecJ_OB"/>
</dbReference>
<dbReference type="EMBL" id="CP003805">
    <property type="protein sequence ID" value="AGF48306.1"/>
    <property type="molecule type" value="Genomic_DNA"/>
</dbReference>
<evidence type="ECO:0000313" key="10">
    <source>
        <dbReference type="Proteomes" id="UP000011541"/>
    </source>
</evidence>
<dbReference type="RefSeq" id="WP_015396993.1">
    <property type="nucleotide sequence ID" value="NC_020299.1"/>
</dbReference>
<evidence type="ECO:0000256" key="1">
    <source>
        <dbReference type="ARBA" id="ARBA00005915"/>
    </source>
</evidence>
<dbReference type="PATRIC" id="fig|1208920.3.peg.293"/>
<proteinExistence type="inferred from homology"/>
<dbReference type="GO" id="GO:0008409">
    <property type="term" value="F:5'-3' exonuclease activity"/>
    <property type="evidence" value="ECO:0007669"/>
    <property type="project" value="InterPro"/>
</dbReference>
<dbReference type="PANTHER" id="PTHR30255">
    <property type="entry name" value="SINGLE-STRANDED-DNA-SPECIFIC EXONUCLEASE RECJ"/>
    <property type="match status" value="1"/>
</dbReference>
<accession>M1LW66</accession>
<dbReference type="GO" id="GO:0006310">
    <property type="term" value="P:DNA recombination"/>
    <property type="evidence" value="ECO:0007669"/>
    <property type="project" value="InterPro"/>
</dbReference>
<dbReference type="Pfam" id="PF01368">
    <property type="entry name" value="DHH"/>
    <property type="match status" value="1"/>
</dbReference>
<dbReference type="GO" id="GO:0006281">
    <property type="term" value="P:DNA repair"/>
    <property type="evidence" value="ECO:0007669"/>
    <property type="project" value="InterPro"/>
</dbReference>
<evidence type="ECO:0000259" key="7">
    <source>
        <dbReference type="Pfam" id="PF02272"/>
    </source>
</evidence>
<dbReference type="KEGG" id="kon:CONE_0531"/>
<evidence type="ECO:0000259" key="8">
    <source>
        <dbReference type="Pfam" id="PF17768"/>
    </source>
</evidence>
<dbReference type="InterPro" id="IPR003156">
    <property type="entry name" value="DHHA1_dom"/>
</dbReference>